<dbReference type="EMBL" id="CP001802">
    <property type="protein sequence ID" value="ACY21055.1"/>
    <property type="molecule type" value="Genomic_DNA"/>
</dbReference>
<keyword evidence="5" id="KW-1185">Reference proteome</keyword>
<proteinExistence type="predicted"/>
<dbReference type="PANTHER" id="PTHR34614:SF2">
    <property type="entry name" value="TRANSPOSASE IS4-LIKE DOMAIN-CONTAINING PROTEIN"/>
    <property type="match status" value="1"/>
</dbReference>
<feature type="domain" description="Transposase IS4-like" evidence="2">
    <location>
        <begin position="170"/>
        <end position="442"/>
    </location>
</feature>
<evidence type="ECO:0000313" key="3">
    <source>
        <dbReference type="EMBL" id="ACY20487.1"/>
    </source>
</evidence>
<dbReference type="Pfam" id="PF01609">
    <property type="entry name" value="DDE_Tnp_1"/>
    <property type="match status" value="1"/>
</dbReference>
<feature type="region of interest" description="Disordered" evidence="1">
    <location>
        <begin position="290"/>
        <end position="311"/>
    </location>
</feature>
<reference evidence="5" key="1">
    <citation type="submission" date="2009-10" db="EMBL/GenBank/DDBJ databases">
        <title>The complete chromosome of Gordonia bronchialis DSM 43247.</title>
        <authorList>
            <consortium name="US DOE Joint Genome Institute (JGI-PGF)"/>
            <person name="Lucas S."/>
            <person name="Copeland A."/>
            <person name="Lapidus A."/>
            <person name="Glavina del Rio T."/>
            <person name="Dalin E."/>
            <person name="Tice H."/>
            <person name="Bruce D."/>
            <person name="Goodwin L."/>
            <person name="Pitluck S."/>
            <person name="Kyrpides N."/>
            <person name="Mavromatis K."/>
            <person name="Ivanova N."/>
            <person name="Ovchinnikova G."/>
            <person name="Saunders E."/>
            <person name="Brettin T."/>
            <person name="Detter J.C."/>
            <person name="Han C."/>
            <person name="Larimer F."/>
            <person name="Land M."/>
            <person name="Hauser L."/>
            <person name="Markowitz V."/>
            <person name="Cheng J.-F."/>
            <person name="Hugenholtz P."/>
            <person name="Woyke T."/>
            <person name="Wu D."/>
            <person name="Jando M."/>
            <person name="Schneider S."/>
            <person name="Goeker M."/>
            <person name="Klenk H.-P."/>
            <person name="Eisen J.A."/>
        </authorList>
    </citation>
    <scope>NUCLEOTIDE SEQUENCE [LARGE SCALE GENOMIC DNA]</scope>
    <source>
        <strain evidence="5">ATCC 25592 / DSM 43247 / BCRC 13721 / JCM 3198 / KCTC 3076 / NBRC 16047 / NCTC 10667</strain>
    </source>
</reference>
<dbReference type="KEGG" id="gbr:Gbro_1181"/>
<evidence type="ECO:0000256" key="1">
    <source>
        <dbReference type="SAM" id="MobiDB-lite"/>
    </source>
</evidence>
<dbReference type="InterPro" id="IPR002559">
    <property type="entry name" value="Transposase_11"/>
</dbReference>
<name>D0L535_GORB4</name>
<dbReference type="eggNOG" id="COG5421">
    <property type="taxonomic scope" value="Bacteria"/>
</dbReference>
<dbReference type="InterPro" id="IPR012337">
    <property type="entry name" value="RNaseH-like_sf"/>
</dbReference>
<protein>
    <submittedName>
        <fullName evidence="3">Transposase IS4 family protein</fullName>
    </submittedName>
</protein>
<dbReference type="RefSeq" id="WP_012833060.1">
    <property type="nucleotide sequence ID" value="NC_013441.1"/>
</dbReference>
<sequence length="504" mass="55624">MAFVRTVKTKSGATAVQIVYSNRGGARRIEHIGSGHDEQEVAALKAAAAARLSQGQQQLDLGIAAVDGAGPLPITSSRMAVLVDALLRIYDELGFTEKTYGDNVFRDLVLARIIEPTSKLDSLRVLDEAGVNAPSYATVTRHLRMFAEPRWQRELSRACAEHARLGPATLCLYDVTTLYFETDKADGFREPGFSKERRLEPQITVGLLTDVSGFPLMMEAFEGNRAETLTMMPTLTAFMTAHKLTDVTVVADAGMISTDNMKAIEDADLTFILGEKIPTVPYLISKWHKDNPGSTPPDGLTLTQRKPANSKTSYRRDRVVYYRYSADRARRSLRGITEQLERAEKAVAGKIPVKRNRFVTLTGADKSVNTALAKKAKTLAGWKAYATNIDSPTPDFVIGSYHQLWRIEKSFRMSKSDLAARPIFHHLEGSIRAHLTIVFAALAITRIVEARTGWSIKKFVTTARRYRTIEIQAAGQTVTAADPLPDDLAQALRDLAPDVDTNLS</sequence>
<evidence type="ECO:0000313" key="4">
    <source>
        <dbReference type="EMBL" id="ACY21055.1"/>
    </source>
</evidence>
<evidence type="ECO:0000313" key="5">
    <source>
        <dbReference type="Proteomes" id="UP000001219"/>
    </source>
</evidence>
<dbReference type="InterPro" id="IPR047654">
    <property type="entry name" value="IS1634_transpos"/>
</dbReference>
<dbReference type="EMBL" id="CP001802">
    <property type="protein sequence ID" value="ACY20487.1"/>
    <property type="molecule type" value="Genomic_DNA"/>
</dbReference>
<dbReference type="SUPFAM" id="SSF53098">
    <property type="entry name" value="Ribonuclease H-like"/>
    <property type="match status" value="1"/>
</dbReference>
<dbReference type="GO" id="GO:0006313">
    <property type="term" value="P:DNA transposition"/>
    <property type="evidence" value="ECO:0007669"/>
    <property type="project" value="InterPro"/>
</dbReference>
<reference evidence="3 5" key="2">
    <citation type="journal article" date="2010" name="Stand. Genomic Sci.">
        <title>Complete genome sequence of Gordonia bronchialis type strain (3410).</title>
        <authorList>
            <person name="Ivanova N."/>
            <person name="Sikorski J."/>
            <person name="Jando M."/>
            <person name="Lapidus A."/>
            <person name="Nolan M."/>
            <person name="Lucas S."/>
            <person name="Del Rio T.G."/>
            <person name="Tice H."/>
            <person name="Copeland A."/>
            <person name="Cheng J.F."/>
            <person name="Chen F."/>
            <person name="Bruce D."/>
            <person name="Goodwin L."/>
            <person name="Pitluck S."/>
            <person name="Mavromatis K."/>
            <person name="Ovchinnikova G."/>
            <person name="Pati A."/>
            <person name="Chen A."/>
            <person name="Palaniappan K."/>
            <person name="Land M."/>
            <person name="Hauser L."/>
            <person name="Chang Y.J."/>
            <person name="Jeffries C.D."/>
            <person name="Chain P."/>
            <person name="Saunders E."/>
            <person name="Han C."/>
            <person name="Detter J.C."/>
            <person name="Brettin T."/>
            <person name="Rohde M."/>
            <person name="Goker M."/>
            <person name="Bristow J."/>
            <person name="Eisen J.A."/>
            <person name="Markowitz V."/>
            <person name="Hugenholtz P."/>
            <person name="Klenk H.P."/>
            <person name="Kyrpides N.C."/>
        </authorList>
    </citation>
    <scope>NUCLEOTIDE SEQUENCE [LARGE SCALE GENOMIC DNA]</scope>
    <source>
        <strain evidence="5">ATCC 25592 / DSM 43247 / BCRC 13721 / JCM 3198 / KCTC 3076 / NBRC 16047 / NCTC 10667</strain>
        <strain evidence="3">DSM 43247</strain>
    </source>
</reference>
<accession>D0L535</accession>
<gene>
    <name evidence="3" type="ordered locus">Gbro_1181</name>
    <name evidence="4" type="ordered locus">Gbro_1797</name>
</gene>
<evidence type="ECO:0000259" key="2">
    <source>
        <dbReference type="Pfam" id="PF01609"/>
    </source>
</evidence>
<dbReference type="KEGG" id="gbr:Gbro_1797"/>
<dbReference type="HOGENOM" id="CLU_022426_1_1_11"/>
<dbReference type="OrthoDB" id="3722616at2"/>
<dbReference type="AlphaFoldDB" id="D0L535"/>
<feature type="compositionally biased region" description="Polar residues" evidence="1">
    <location>
        <begin position="301"/>
        <end position="311"/>
    </location>
</feature>
<dbReference type="GO" id="GO:0004803">
    <property type="term" value="F:transposase activity"/>
    <property type="evidence" value="ECO:0007669"/>
    <property type="project" value="InterPro"/>
</dbReference>
<dbReference type="Proteomes" id="UP000001219">
    <property type="component" value="Chromosome"/>
</dbReference>
<dbReference type="STRING" id="526226.Gbro_1181"/>
<dbReference type="GO" id="GO:0003677">
    <property type="term" value="F:DNA binding"/>
    <property type="evidence" value="ECO:0007669"/>
    <property type="project" value="InterPro"/>
</dbReference>
<dbReference type="NCBIfam" id="NF033559">
    <property type="entry name" value="transpos_IS1634"/>
    <property type="match status" value="1"/>
</dbReference>
<dbReference type="PANTHER" id="PTHR34614">
    <property type="match status" value="1"/>
</dbReference>
<organism evidence="3 5">
    <name type="scientific">Gordonia bronchialis (strain ATCC 25592 / DSM 43247 / BCRC 13721 / JCM 3198 / KCTC 3076 / NBRC 16047 / NCTC 10667)</name>
    <name type="common">Rhodococcus bronchialis</name>
    <dbReference type="NCBI Taxonomy" id="526226"/>
    <lineage>
        <taxon>Bacteria</taxon>
        <taxon>Bacillati</taxon>
        <taxon>Actinomycetota</taxon>
        <taxon>Actinomycetes</taxon>
        <taxon>Mycobacteriales</taxon>
        <taxon>Gordoniaceae</taxon>
        <taxon>Gordonia</taxon>
    </lineage>
</organism>